<evidence type="ECO:0000313" key="3">
    <source>
        <dbReference type="Proteomes" id="UP001159405"/>
    </source>
</evidence>
<organism evidence="2 3">
    <name type="scientific">Porites lobata</name>
    <dbReference type="NCBI Taxonomy" id="104759"/>
    <lineage>
        <taxon>Eukaryota</taxon>
        <taxon>Metazoa</taxon>
        <taxon>Cnidaria</taxon>
        <taxon>Anthozoa</taxon>
        <taxon>Hexacorallia</taxon>
        <taxon>Scleractinia</taxon>
        <taxon>Fungiina</taxon>
        <taxon>Poritidae</taxon>
        <taxon>Porites</taxon>
    </lineage>
</organism>
<accession>A0ABN8N194</accession>
<name>A0ABN8N194_9CNID</name>
<sequence>MFTNFNRRFFKGALFVAVLSFTSFMGTIVIMGPTLILLWLRPSWFRWINDRLMVIWLTLPPCLSGTRNLPFGHFSLKWLQISL</sequence>
<feature type="transmembrane region" description="Helical" evidence="1">
    <location>
        <begin position="12"/>
        <end position="40"/>
    </location>
</feature>
<gene>
    <name evidence="2" type="ORF">PLOB_00045430</name>
</gene>
<dbReference type="Proteomes" id="UP001159405">
    <property type="component" value="Unassembled WGS sequence"/>
</dbReference>
<keyword evidence="1" id="KW-0472">Membrane</keyword>
<protein>
    <submittedName>
        <fullName evidence="2">Uncharacterized protein</fullName>
    </submittedName>
</protein>
<comment type="caution">
    <text evidence="2">The sequence shown here is derived from an EMBL/GenBank/DDBJ whole genome shotgun (WGS) entry which is preliminary data.</text>
</comment>
<keyword evidence="1" id="KW-1133">Transmembrane helix</keyword>
<keyword evidence="3" id="KW-1185">Reference proteome</keyword>
<proteinExistence type="predicted"/>
<evidence type="ECO:0000313" key="2">
    <source>
        <dbReference type="EMBL" id="CAH3040783.1"/>
    </source>
</evidence>
<reference evidence="2 3" key="1">
    <citation type="submission" date="2022-05" db="EMBL/GenBank/DDBJ databases">
        <authorList>
            <consortium name="Genoscope - CEA"/>
            <person name="William W."/>
        </authorList>
    </citation>
    <scope>NUCLEOTIDE SEQUENCE [LARGE SCALE GENOMIC DNA]</scope>
</reference>
<dbReference type="EMBL" id="CALNXK010000008">
    <property type="protein sequence ID" value="CAH3040783.1"/>
    <property type="molecule type" value="Genomic_DNA"/>
</dbReference>
<feature type="non-terminal residue" evidence="2">
    <location>
        <position position="83"/>
    </location>
</feature>
<evidence type="ECO:0000256" key="1">
    <source>
        <dbReference type="SAM" id="Phobius"/>
    </source>
</evidence>
<keyword evidence="1" id="KW-0812">Transmembrane</keyword>